<dbReference type="PROSITE" id="PS50923">
    <property type="entry name" value="SUSHI"/>
    <property type="match status" value="1"/>
</dbReference>
<keyword evidence="8" id="KW-0812">Transmembrane</keyword>
<accession>A0AAD9K992</accession>
<keyword evidence="2" id="KW-0732">Signal</keyword>
<protein>
    <recommendedName>
        <fullName evidence="9">Sushi domain-containing protein</fullName>
    </recommendedName>
</protein>
<dbReference type="SMART" id="SM00032">
    <property type="entry name" value="CCP"/>
    <property type="match status" value="1"/>
</dbReference>
<evidence type="ECO:0000256" key="4">
    <source>
        <dbReference type="ARBA" id="ARBA00023157"/>
    </source>
</evidence>
<evidence type="ECO:0000259" key="9">
    <source>
        <dbReference type="PROSITE" id="PS50923"/>
    </source>
</evidence>
<keyword evidence="1 6" id="KW-0768">Sushi</keyword>
<dbReference type="AlphaFoldDB" id="A0AAD9K992"/>
<keyword evidence="11" id="KW-1185">Reference proteome</keyword>
<feature type="compositionally biased region" description="Low complexity" evidence="7">
    <location>
        <begin position="279"/>
        <end position="300"/>
    </location>
</feature>
<feature type="compositionally biased region" description="Polar residues" evidence="7">
    <location>
        <begin position="187"/>
        <end position="205"/>
    </location>
</feature>
<evidence type="ECO:0000256" key="3">
    <source>
        <dbReference type="ARBA" id="ARBA00022737"/>
    </source>
</evidence>
<keyword evidence="8" id="KW-1133">Transmembrane helix</keyword>
<feature type="compositionally biased region" description="Low complexity" evidence="7">
    <location>
        <begin position="217"/>
        <end position="231"/>
    </location>
</feature>
<evidence type="ECO:0000313" key="10">
    <source>
        <dbReference type="EMBL" id="KAK2167071.1"/>
    </source>
</evidence>
<dbReference type="EMBL" id="JAODUP010000032">
    <property type="protein sequence ID" value="KAK2167071.1"/>
    <property type="molecule type" value="Genomic_DNA"/>
</dbReference>
<comment type="caution">
    <text evidence="6">Lacks conserved residue(s) required for the propagation of feature annotation.</text>
</comment>
<dbReference type="Gene3D" id="2.10.70.10">
    <property type="entry name" value="Complement Module, domain 1"/>
    <property type="match status" value="1"/>
</dbReference>
<evidence type="ECO:0000256" key="7">
    <source>
        <dbReference type="SAM" id="MobiDB-lite"/>
    </source>
</evidence>
<feature type="compositionally biased region" description="Polar residues" evidence="7">
    <location>
        <begin position="373"/>
        <end position="387"/>
    </location>
</feature>
<feature type="compositionally biased region" description="Basic and acidic residues" evidence="7">
    <location>
        <begin position="206"/>
        <end position="216"/>
    </location>
</feature>
<dbReference type="PANTHER" id="PTHR46393">
    <property type="entry name" value="SUSHI DOMAIN-CONTAINING PROTEIN"/>
    <property type="match status" value="1"/>
</dbReference>
<evidence type="ECO:0000256" key="2">
    <source>
        <dbReference type="ARBA" id="ARBA00022729"/>
    </source>
</evidence>
<dbReference type="Proteomes" id="UP001208570">
    <property type="component" value="Unassembled WGS sequence"/>
</dbReference>
<feature type="compositionally biased region" description="Polar residues" evidence="7">
    <location>
        <begin position="308"/>
        <end position="340"/>
    </location>
</feature>
<reference evidence="10" key="1">
    <citation type="journal article" date="2023" name="Mol. Biol. Evol.">
        <title>Third-Generation Sequencing Reveals the Adaptive Role of the Epigenome in Three Deep-Sea Polychaetes.</title>
        <authorList>
            <person name="Perez M."/>
            <person name="Aroh O."/>
            <person name="Sun Y."/>
            <person name="Lan Y."/>
            <person name="Juniper S.K."/>
            <person name="Young C.R."/>
            <person name="Angers B."/>
            <person name="Qian P.Y."/>
        </authorList>
    </citation>
    <scope>NUCLEOTIDE SEQUENCE</scope>
    <source>
        <strain evidence="10">P08H-3</strain>
    </source>
</reference>
<dbReference type="SUPFAM" id="SSF57535">
    <property type="entry name" value="Complement control module/SCR domain"/>
    <property type="match status" value="1"/>
</dbReference>
<proteinExistence type="predicted"/>
<evidence type="ECO:0000256" key="5">
    <source>
        <dbReference type="ARBA" id="ARBA00023180"/>
    </source>
</evidence>
<feature type="disulfide bond" evidence="6">
    <location>
        <begin position="526"/>
        <end position="553"/>
    </location>
</feature>
<keyword evidence="8" id="KW-0472">Membrane</keyword>
<dbReference type="InterPro" id="IPR035976">
    <property type="entry name" value="Sushi/SCR/CCP_sf"/>
</dbReference>
<keyword evidence="5" id="KW-0325">Glycoprotein</keyword>
<feature type="region of interest" description="Disordered" evidence="7">
    <location>
        <begin position="264"/>
        <end position="396"/>
    </location>
</feature>
<organism evidence="10 11">
    <name type="scientific">Paralvinella palmiformis</name>
    <dbReference type="NCBI Taxonomy" id="53620"/>
    <lineage>
        <taxon>Eukaryota</taxon>
        <taxon>Metazoa</taxon>
        <taxon>Spiralia</taxon>
        <taxon>Lophotrochozoa</taxon>
        <taxon>Annelida</taxon>
        <taxon>Polychaeta</taxon>
        <taxon>Sedentaria</taxon>
        <taxon>Canalipalpata</taxon>
        <taxon>Terebellida</taxon>
        <taxon>Terebelliformia</taxon>
        <taxon>Alvinellidae</taxon>
        <taxon>Paralvinella</taxon>
    </lineage>
</organism>
<keyword evidence="4 6" id="KW-1015">Disulfide bond</keyword>
<dbReference type="PANTHER" id="PTHR46393:SF7">
    <property type="entry name" value="COMPLEMENT C2"/>
    <property type="match status" value="1"/>
</dbReference>
<evidence type="ECO:0000313" key="11">
    <source>
        <dbReference type="Proteomes" id="UP001208570"/>
    </source>
</evidence>
<feature type="region of interest" description="Disordered" evidence="7">
    <location>
        <begin position="126"/>
        <end position="238"/>
    </location>
</feature>
<name>A0AAD9K992_9ANNE</name>
<dbReference type="InterPro" id="IPR000436">
    <property type="entry name" value="Sushi_SCR_CCP_dom"/>
</dbReference>
<evidence type="ECO:0000256" key="8">
    <source>
        <dbReference type="SAM" id="Phobius"/>
    </source>
</evidence>
<keyword evidence="3" id="KW-0677">Repeat</keyword>
<dbReference type="CDD" id="cd00033">
    <property type="entry name" value="CCP"/>
    <property type="match status" value="1"/>
</dbReference>
<evidence type="ECO:0000256" key="1">
    <source>
        <dbReference type="ARBA" id="ARBA00022659"/>
    </source>
</evidence>
<feature type="domain" description="Sushi" evidence="9">
    <location>
        <begin position="496"/>
        <end position="555"/>
    </location>
</feature>
<feature type="compositionally biased region" description="Basic and acidic residues" evidence="7">
    <location>
        <begin position="132"/>
        <end position="142"/>
    </location>
</feature>
<sequence>MWSLASTRTVVKCARLAIGVLQIRHIRSQSYAILIVREAGHNMAWNSMVYIMSPVEETGDFVFSVYFHHLSSVRLGVQSEQDGGFLSNVDEYECPYREYPALLPSGGAMPNGRQGDGSLEERGRLLSAESDDTPRTGRRPEVARGVVARRRRQTYERVNSEPADDDTPVTAVEVDAEPIDRELNPEITHSATAEGLETSTRTGARSSERAEGDGSKRSPAASRSAPGSQRSSIDRGRHCGARPKVFYYQNRFIRVNIDLQSEPSAREYETKSEPRAPTSAARIAASSGSAVVSGVCQSASPGDEPTTVDKSSTGVSSVSPIRPQTHQSDPEYTSDVTGQHQDQRDSVSGPPTPVDQVTSDVDRSAPGQKDAPETSSSMQPVPGTSSMGDPLAPMGSLSAIPGVMTLGSPAPVQVPVKKVKRKKKDTIFNKIARVLEDNRVKRGDKDMGLKLRTVNRLQDASELQILKKILNIIFLITGAALLLGVIVVIIYTAVSTSCPKLKEPENGYTVPRGCRVSVMSVCQFRCNSGYRLEGSETRICQNDSSWSGTKAICVYTDGVRVAAANLKIATDNRTGKRTNSSRNWIGSRGSSGYLVARTA</sequence>
<feature type="compositionally biased region" description="Basic and acidic residues" evidence="7">
    <location>
        <begin position="264"/>
        <end position="274"/>
    </location>
</feature>
<feature type="transmembrane region" description="Helical" evidence="8">
    <location>
        <begin position="469"/>
        <end position="494"/>
    </location>
</feature>
<dbReference type="Pfam" id="PF00084">
    <property type="entry name" value="Sushi"/>
    <property type="match status" value="1"/>
</dbReference>
<gene>
    <name evidence="10" type="ORF">LSH36_32g11006</name>
</gene>
<evidence type="ECO:0000256" key="6">
    <source>
        <dbReference type="PROSITE-ProRule" id="PRU00302"/>
    </source>
</evidence>
<comment type="caution">
    <text evidence="10">The sequence shown here is derived from an EMBL/GenBank/DDBJ whole genome shotgun (WGS) entry which is preliminary data.</text>
</comment>